<gene>
    <name evidence="7" type="ORF">SAMN05660690_3689</name>
</gene>
<dbReference type="GO" id="GO:0017000">
    <property type="term" value="P:antibiotic biosynthetic process"/>
    <property type="evidence" value="ECO:0007669"/>
    <property type="project" value="UniProtKB-ARBA"/>
</dbReference>
<keyword evidence="8" id="KW-1185">Reference proteome</keyword>
<evidence type="ECO:0000259" key="5">
    <source>
        <dbReference type="Pfam" id="PF06722"/>
    </source>
</evidence>
<feature type="region of interest" description="Disordered" evidence="4">
    <location>
        <begin position="173"/>
        <end position="199"/>
    </location>
</feature>
<evidence type="ECO:0000313" key="8">
    <source>
        <dbReference type="Proteomes" id="UP000199416"/>
    </source>
</evidence>
<dbReference type="InterPro" id="IPR048284">
    <property type="entry name" value="EryCIII-like_N"/>
</dbReference>
<evidence type="ECO:0000256" key="2">
    <source>
        <dbReference type="ARBA" id="ARBA00022676"/>
    </source>
</evidence>
<dbReference type="Pfam" id="PF06722">
    <property type="entry name" value="EryCIII-like_C"/>
    <property type="match status" value="1"/>
</dbReference>
<feature type="domain" description="Erythromycin biosynthesis protein CIII-like C-terminal" evidence="5">
    <location>
        <begin position="234"/>
        <end position="367"/>
    </location>
</feature>
<name>A0A1G6T126_9ACTN</name>
<dbReference type="EMBL" id="FMZF01000006">
    <property type="protein sequence ID" value="SDD22177.1"/>
    <property type="molecule type" value="Genomic_DNA"/>
</dbReference>
<sequence length="375" mass="38974">MARVLFTSSPAYGHALPMMPLIRAAERAGHEVRVATGPDLVGPLTARGLDVRPVGPSWASCWSAHEVIWSDTGTPEEQKRTDGLVALFGTPALARFADLVVLTRTWRPDLVVHEVLEMAGPLLCRQLGVSSAAHGIGPMFPFYAHLIGFTGAAIGEPQLWDQVSTAPALDLSPPSMRPDGPPPWPGAVPLRPSAGEAGPVPPDVAEVLASDRPLVYFTLGTVKNSNTTDFRTGLAALEGCDGVVVATTGRRVDPDDLGPVPANAVVTEFVPQAALLERADLLVSHSGSGTMLGGLVHGVPQVALPRGTDQPQNAALLARAGAGVVVAPEDYAVATIRAAAAEVTGDPAFRAAAERIRDEIVAMPDADAVWAGLGV</sequence>
<reference evidence="8" key="1">
    <citation type="submission" date="2016-10" db="EMBL/GenBank/DDBJ databases">
        <authorList>
            <person name="Varghese N."/>
            <person name="Submissions S."/>
        </authorList>
    </citation>
    <scope>NUCLEOTIDE SEQUENCE [LARGE SCALE GENOMIC DNA]</scope>
    <source>
        <strain evidence="8">DSM 45421</strain>
    </source>
</reference>
<dbReference type="RefSeq" id="WP_091367455.1">
    <property type="nucleotide sequence ID" value="NZ_FMZF01000006.1"/>
</dbReference>
<dbReference type="InterPro" id="IPR010610">
    <property type="entry name" value="EryCIII-like_C"/>
</dbReference>
<keyword evidence="2" id="KW-0328">Glycosyltransferase</keyword>
<dbReference type="AlphaFoldDB" id="A0A1G6T126"/>
<dbReference type="Proteomes" id="UP000199416">
    <property type="component" value="Unassembled WGS sequence"/>
</dbReference>
<dbReference type="STRING" id="1190417.SAMN05660690_3689"/>
<evidence type="ECO:0000256" key="4">
    <source>
        <dbReference type="SAM" id="MobiDB-lite"/>
    </source>
</evidence>
<dbReference type="Pfam" id="PF21036">
    <property type="entry name" value="EryCIII-like_N"/>
    <property type="match status" value="1"/>
</dbReference>
<evidence type="ECO:0000259" key="6">
    <source>
        <dbReference type="Pfam" id="PF21036"/>
    </source>
</evidence>
<dbReference type="InterPro" id="IPR002213">
    <property type="entry name" value="UDP_glucos_trans"/>
</dbReference>
<dbReference type="FunFam" id="3.40.50.2000:FF:000072">
    <property type="entry name" value="Glycosyl transferase"/>
    <property type="match status" value="1"/>
</dbReference>
<dbReference type="InterPro" id="IPR050426">
    <property type="entry name" value="Glycosyltransferase_28"/>
</dbReference>
<evidence type="ECO:0000313" key="7">
    <source>
        <dbReference type="EMBL" id="SDD22177.1"/>
    </source>
</evidence>
<feature type="domain" description="Erythromycin biosynthesis protein CIII-like N-terminal" evidence="6">
    <location>
        <begin position="26"/>
        <end position="139"/>
    </location>
</feature>
<dbReference type="PANTHER" id="PTHR48050">
    <property type="entry name" value="STEROL 3-BETA-GLUCOSYLTRANSFERASE"/>
    <property type="match status" value="1"/>
</dbReference>
<dbReference type="SUPFAM" id="SSF53756">
    <property type="entry name" value="UDP-Glycosyltransferase/glycogen phosphorylase"/>
    <property type="match status" value="1"/>
</dbReference>
<evidence type="ECO:0000256" key="1">
    <source>
        <dbReference type="ARBA" id="ARBA00006962"/>
    </source>
</evidence>
<comment type="similarity">
    <text evidence="1">Belongs to the glycosyltransferase 28 family.</text>
</comment>
<accession>A0A1G6T126</accession>
<organism evidence="7 8">
    <name type="scientific">Geodermatophilus telluris</name>
    <dbReference type="NCBI Taxonomy" id="1190417"/>
    <lineage>
        <taxon>Bacteria</taxon>
        <taxon>Bacillati</taxon>
        <taxon>Actinomycetota</taxon>
        <taxon>Actinomycetes</taxon>
        <taxon>Geodermatophilales</taxon>
        <taxon>Geodermatophilaceae</taxon>
        <taxon>Geodermatophilus</taxon>
    </lineage>
</organism>
<dbReference type="PANTHER" id="PTHR48050:SF13">
    <property type="entry name" value="STEROL 3-BETA-GLUCOSYLTRANSFERASE UGT80A2"/>
    <property type="match status" value="1"/>
</dbReference>
<dbReference type="OrthoDB" id="5488434at2"/>
<proteinExistence type="inferred from homology"/>
<dbReference type="GO" id="GO:0008194">
    <property type="term" value="F:UDP-glycosyltransferase activity"/>
    <property type="evidence" value="ECO:0007669"/>
    <property type="project" value="InterPro"/>
</dbReference>
<evidence type="ECO:0000256" key="3">
    <source>
        <dbReference type="ARBA" id="ARBA00022679"/>
    </source>
</evidence>
<keyword evidence="3 7" id="KW-0808">Transferase</keyword>
<dbReference type="Gene3D" id="3.40.50.2000">
    <property type="entry name" value="Glycogen Phosphorylase B"/>
    <property type="match status" value="2"/>
</dbReference>
<protein>
    <submittedName>
        <fullName evidence="7">Glycosyltransferase, MGT family</fullName>
    </submittedName>
</protein>
<dbReference type="GO" id="GO:0016758">
    <property type="term" value="F:hexosyltransferase activity"/>
    <property type="evidence" value="ECO:0007669"/>
    <property type="project" value="UniProtKB-ARBA"/>
</dbReference>
<dbReference type="CDD" id="cd03784">
    <property type="entry name" value="GT1_Gtf-like"/>
    <property type="match status" value="1"/>
</dbReference>
<feature type="compositionally biased region" description="Pro residues" evidence="4">
    <location>
        <begin position="175"/>
        <end position="186"/>
    </location>
</feature>